<dbReference type="SUPFAM" id="SSF102215">
    <property type="entry name" value="Creatininase"/>
    <property type="match status" value="1"/>
</dbReference>
<dbReference type="AlphaFoldDB" id="A0A4D4N1I7"/>
<gene>
    <name evidence="6" type="ORF">SAV31267_078530</name>
</gene>
<evidence type="ECO:0000256" key="1">
    <source>
        <dbReference type="ARBA" id="ARBA00001947"/>
    </source>
</evidence>
<evidence type="ECO:0000256" key="4">
    <source>
        <dbReference type="ARBA" id="ARBA00022833"/>
    </source>
</evidence>
<reference evidence="6 7" key="1">
    <citation type="submission" date="2019-04" db="EMBL/GenBank/DDBJ databases">
        <title>Draft genome sequences of Streptomyces avermitilis ATCC 31267.</title>
        <authorList>
            <person name="Komaki H."/>
            <person name="Tamura T."/>
            <person name="Hosoyama A."/>
        </authorList>
    </citation>
    <scope>NUCLEOTIDE SEQUENCE [LARGE SCALE GENOMIC DNA]</scope>
    <source>
        <strain evidence="6 7">ATCC 31267</strain>
    </source>
</reference>
<evidence type="ECO:0000313" key="7">
    <source>
        <dbReference type="Proteomes" id="UP000299211"/>
    </source>
</evidence>
<evidence type="ECO:0000256" key="3">
    <source>
        <dbReference type="ARBA" id="ARBA00022801"/>
    </source>
</evidence>
<comment type="cofactor">
    <cofactor evidence="1">
        <name>Zn(2+)</name>
        <dbReference type="ChEBI" id="CHEBI:29105"/>
    </cofactor>
</comment>
<evidence type="ECO:0000256" key="5">
    <source>
        <dbReference type="ARBA" id="ARBA00024029"/>
    </source>
</evidence>
<dbReference type="Pfam" id="PF02633">
    <property type="entry name" value="Creatininase"/>
    <property type="match status" value="1"/>
</dbReference>
<dbReference type="GO" id="GO:0009231">
    <property type="term" value="P:riboflavin biosynthetic process"/>
    <property type="evidence" value="ECO:0007669"/>
    <property type="project" value="TreeGrafter"/>
</dbReference>
<evidence type="ECO:0000313" key="6">
    <source>
        <dbReference type="EMBL" id="GDY78368.1"/>
    </source>
</evidence>
<dbReference type="Proteomes" id="UP000299211">
    <property type="component" value="Unassembled WGS sequence"/>
</dbReference>
<protein>
    <submittedName>
        <fullName evidence="6">Uncharacterized protein</fullName>
    </submittedName>
</protein>
<organism evidence="6 7">
    <name type="scientific">Streptomyces avermitilis</name>
    <dbReference type="NCBI Taxonomy" id="33903"/>
    <lineage>
        <taxon>Bacteria</taxon>
        <taxon>Bacillati</taxon>
        <taxon>Actinomycetota</taxon>
        <taxon>Actinomycetes</taxon>
        <taxon>Kitasatosporales</taxon>
        <taxon>Streptomycetaceae</taxon>
        <taxon>Streptomyces</taxon>
    </lineage>
</organism>
<dbReference type="EMBL" id="BJHY01000001">
    <property type="protein sequence ID" value="GDY78368.1"/>
    <property type="molecule type" value="Genomic_DNA"/>
</dbReference>
<dbReference type="InterPro" id="IPR024087">
    <property type="entry name" value="Creatininase-like_sf"/>
</dbReference>
<comment type="similarity">
    <text evidence="5">Belongs to the creatininase superfamily.</text>
</comment>
<dbReference type="Gene3D" id="3.40.50.10310">
    <property type="entry name" value="Creatininase"/>
    <property type="match status" value="1"/>
</dbReference>
<name>A0A4D4N1I7_STRAX</name>
<evidence type="ECO:0000256" key="2">
    <source>
        <dbReference type="ARBA" id="ARBA00022723"/>
    </source>
</evidence>
<dbReference type="PANTHER" id="PTHR35005">
    <property type="entry name" value="3-DEHYDRO-SCYLLO-INOSOSE HYDROLASE"/>
    <property type="match status" value="1"/>
</dbReference>
<keyword evidence="4" id="KW-0862">Zinc</keyword>
<dbReference type="GO" id="GO:0016811">
    <property type="term" value="F:hydrolase activity, acting on carbon-nitrogen (but not peptide) bonds, in linear amides"/>
    <property type="evidence" value="ECO:0007669"/>
    <property type="project" value="TreeGrafter"/>
</dbReference>
<dbReference type="PANTHER" id="PTHR35005:SF1">
    <property type="entry name" value="2-AMINO-5-FORMYLAMINO-6-RIBOSYLAMINOPYRIMIDIN-4(3H)-ONE 5'-MONOPHOSPHATE DEFORMYLASE"/>
    <property type="match status" value="1"/>
</dbReference>
<dbReference type="GO" id="GO:0046872">
    <property type="term" value="F:metal ion binding"/>
    <property type="evidence" value="ECO:0007669"/>
    <property type="project" value="UniProtKB-KW"/>
</dbReference>
<keyword evidence="2" id="KW-0479">Metal-binding</keyword>
<accession>A0A4D4N1I7</accession>
<keyword evidence="3" id="KW-0378">Hydrolase</keyword>
<comment type="caution">
    <text evidence="6">The sequence shown here is derived from an EMBL/GenBank/DDBJ whole genome shotgun (WGS) entry which is preliminary data.</text>
</comment>
<dbReference type="InterPro" id="IPR003785">
    <property type="entry name" value="Creatininase/forma_Hydrolase"/>
</dbReference>
<proteinExistence type="inferred from homology"/>
<sequence>MALFPAPEDWDAARERAGVQTSLLSDMHAGEIETSILLHTHPELVRPGYETTDFLVDDRRHLLTLGMSAYTESGVIGRPSLASAEKGKQLLAGLVDSFEPYFSLVTSESATVTPGTAAADRHRS</sequence>